<reference evidence="23 24" key="1">
    <citation type="submission" date="2019-04" db="EMBL/GenBank/DDBJ databases">
        <title>Crypto-aerobic microbial life in anoxic (sulfidic) marine sediments.</title>
        <authorList>
            <person name="Bhattacharya S."/>
            <person name="Roy C."/>
            <person name="Mondal N."/>
            <person name="Sarkar J."/>
            <person name="Mandal S."/>
            <person name="Rameez M.J."/>
            <person name="Ghosh W."/>
        </authorList>
    </citation>
    <scope>NUCLEOTIDE SEQUENCE [LARGE SCALE GENOMIC DNA]</scope>
    <source>
        <strain evidence="23 24">SBBB</strain>
    </source>
</reference>
<comment type="cofactor">
    <cofactor evidence="1">
        <name>Mn(2+)</name>
        <dbReference type="ChEBI" id="CHEBI:29035"/>
    </cofactor>
</comment>
<gene>
    <name evidence="23" type="ORF">FA869_09830</name>
</gene>
<evidence type="ECO:0000256" key="4">
    <source>
        <dbReference type="ARBA" id="ARBA00013013"/>
    </source>
</evidence>
<comment type="cofactor">
    <cofactor evidence="18">
        <name>Mg(2+)</name>
        <dbReference type="ChEBI" id="CHEBI:18420"/>
    </cofactor>
    <cofactor evidence="18">
        <name>Mn(2+)</name>
        <dbReference type="ChEBI" id="CHEBI:29035"/>
    </cofactor>
    <text evidence="18">Binds 1 Mg(2+) or Mn(2+) ion per subunit.</text>
</comment>
<evidence type="ECO:0000256" key="14">
    <source>
        <dbReference type="ARBA" id="ARBA00023554"/>
    </source>
</evidence>
<keyword evidence="10 18" id="KW-0460">Magnesium</keyword>
<organism evidence="23 24">
    <name type="scientific">Halopseudomonas bauzanensis</name>
    <dbReference type="NCBI Taxonomy" id="653930"/>
    <lineage>
        <taxon>Bacteria</taxon>
        <taxon>Pseudomonadati</taxon>
        <taxon>Pseudomonadota</taxon>
        <taxon>Gammaproteobacteria</taxon>
        <taxon>Pseudomonadales</taxon>
        <taxon>Pseudomonadaceae</taxon>
        <taxon>Halopseudomonas</taxon>
    </lineage>
</organism>
<dbReference type="PROSITE" id="PS00470">
    <property type="entry name" value="IDH_IMDH"/>
    <property type="match status" value="1"/>
</dbReference>
<dbReference type="PANTHER" id="PTHR43504:SF1">
    <property type="entry name" value="ISOCITRATE DEHYDROGENASE [NADP]"/>
    <property type="match status" value="1"/>
</dbReference>
<sequence>MGYQKIQVPASGDKITVNADFTLNVPANPIIPYIEGDGIGVDISPVMIKVVDAAVEKAYGGKRKISWMEVFAGEKATQVYDQDTWLPEETLDAVKDYVVSIKGPLTTPVGGGIRSLNVALRQQLDLYVCQRPVRWFTGVPSPVKNPGDVDMVIFRENSEDIYAGVEWKADSPEAKKVIKFLTEEMGVTKIRFTEGCGIGIKPVSEQGTKRLMRQALQYAVDNDRSSVTIVHKGNIMKFTEGAFKEWGYEVARDEFGAELLDGGPWMQFKNPNTGKNIVVKDAIADAMLQQILLRPAEYDVIATLNLNGDYLSDALAAEVGGIGIAPGANLSDSVAMFEATHGTAPKYAGQDKVNPGSLILSAEMMLRHMGWVEAADLIIKGTEGAIANKTVTYDFERLMDGAVLRKCSEFGDDLITAM</sequence>
<feature type="binding site" evidence="17">
    <location>
        <begin position="341"/>
        <end position="347"/>
    </location>
    <ligand>
        <name>NADP(+)</name>
        <dbReference type="ChEBI" id="CHEBI:58349"/>
    </ligand>
</feature>
<keyword evidence="9 21" id="KW-0479">Metal-binding</keyword>
<feature type="binding site" evidence="17">
    <location>
        <position position="354"/>
    </location>
    <ligand>
        <name>NADP(+)</name>
        <dbReference type="ChEBI" id="CHEBI:58349"/>
    </ligand>
</feature>
<dbReference type="AlphaFoldDB" id="A0A4U0YPA6"/>
<comment type="caution">
    <text evidence="23">The sequence shown here is derived from an EMBL/GenBank/DDBJ whole genome shotgun (WGS) entry which is preliminary data.</text>
</comment>
<keyword evidence="12" id="KW-0560">Oxidoreductase</keyword>
<feature type="binding site" evidence="16">
    <location>
        <position position="121"/>
    </location>
    <ligand>
        <name>D-threo-isocitrate</name>
        <dbReference type="ChEBI" id="CHEBI:15562"/>
    </ligand>
</feature>
<dbReference type="GO" id="GO:0004450">
    <property type="term" value="F:isocitrate dehydrogenase (NADP+) activity"/>
    <property type="evidence" value="ECO:0007669"/>
    <property type="project" value="UniProtKB-UniRule"/>
</dbReference>
<evidence type="ECO:0000256" key="6">
    <source>
        <dbReference type="ARBA" id="ARBA00022435"/>
    </source>
</evidence>
<name>A0A4U0YPA6_9GAMM</name>
<feature type="modified residue" description="N6-succinyllysine" evidence="20">
    <location>
        <position position="102"/>
    </location>
</feature>
<evidence type="ECO:0000256" key="1">
    <source>
        <dbReference type="ARBA" id="ARBA00001936"/>
    </source>
</evidence>
<evidence type="ECO:0000313" key="23">
    <source>
        <dbReference type="EMBL" id="TKA91401.1"/>
    </source>
</evidence>
<dbReference type="NCBIfam" id="TIGR00183">
    <property type="entry name" value="prok_nadp_idh"/>
    <property type="match status" value="1"/>
</dbReference>
<dbReference type="NCBIfam" id="NF005425">
    <property type="entry name" value="PRK07006.1"/>
    <property type="match status" value="1"/>
</dbReference>
<evidence type="ECO:0000256" key="20">
    <source>
        <dbReference type="PIRSR" id="PIRSR604439-5"/>
    </source>
</evidence>
<keyword evidence="11 17" id="KW-0521">NADP</keyword>
<evidence type="ECO:0000256" key="17">
    <source>
        <dbReference type="PIRSR" id="PIRSR604439-2"/>
    </source>
</evidence>
<feature type="binding site" evidence="17">
    <location>
        <position position="397"/>
    </location>
    <ligand>
        <name>NADP(+)</name>
        <dbReference type="ChEBI" id="CHEBI:58349"/>
    </ligand>
</feature>
<keyword evidence="7 21" id="KW-0816">Tricarboxylic acid cycle</keyword>
<evidence type="ECO:0000256" key="2">
    <source>
        <dbReference type="ARBA" id="ARBA00007769"/>
    </source>
</evidence>
<dbReference type="InterPro" id="IPR019818">
    <property type="entry name" value="IsoCit/isopropylmalate_DH_CS"/>
</dbReference>
<evidence type="ECO:0000256" key="15">
    <source>
        <dbReference type="ARBA" id="ARBA00046127"/>
    </source>
</evidence>
<dbReference type="RefSeq" id="WP_136869445.1">
    <property type="nucleotide sequence ID" value="NZ_SWAV01000003.1"/>
</dbReference>
<evidence type="ECO:0000256" key="10">
    <source>
        <dbReference type="ARBA" id="ARBA00022842"/>
    </source>
</evidence>
<evidence type="ECO:0000256" key="21">
    <source>
        <dbReference type="RuleBase" id="RU004446"/>
    </source>
</evidence>
<evidence type="ECO:0000259" key="22">
    <source>
        <dbReference type="SMART" id="SM01329"/>
    </source>
</evidence>
<feature type="modified residue" description="Phosphoserine" evidence="20">
    <location>
        <position position="115"/>
    </location>
</feature>
<keyword evidence="8" id="KW-0597">Phosphoprotein</keyword>
<accession>A0A4U0YPA6</accession>
<dbReference type="InterPro" id="IPR004439">
    <property type="entry name" value="Isocitrate_DH_NADP_dimer_prok"/>
</dbReference>
<feature type="site" description="Critical for catalysis" evidence="19">
    <location>
        <position position="232"/>
    </location>
</feature>
<evidence type="ECO:0000256" key="8">
    <source>
        <dbReference type="ARBA" id="ARBA00022553"/>
    </source>
</evidence>
<comment type="catalytic activity">
    <reaction evidence="14">
        <text>D-threo-isocitrate + NADP(+) = 2-oxoglutarate + CO2 + NADPH</text>
        <dbReference type="Rhea" id="RHEA:19629"/>
        <dbReference type="ChEBI" id="CHEBI:15562"/>
        <dbReference type="ChEBI" id="CHEBI:16526"/>
        <dbReference type="ChEBI" id="CHEBI:16810"/>
        <dbReference type="ChEBI" id="CHEBI:57783"/>
        <dbReference type="ChEBI" id="CHEBI:58349"/>
        <dbReference type="EC" id="1.1.1.42"/>
    </reaction>
</comment>
<dbReference type="PANTHER" id="PTHR43504">
    <property type="entry name" value="ISOCITRATE DEHYDROGENASE [NADP]"/>
    <property type="match status" value="1"/>
</dbReference>
<evidence type="ECO:0000256" key="11">
    <source>
        <dbReference type="ARBA" id="ARBA00022857"/>
    </source>
</evidence>
<evidence type="ECO:0000256" key="3">
    <source>
        <dbReference type="ARBA" id="ARBA00011738"/>
    </source>
</evidence>
<feature type="binding site" evidence="16">
    <location>
        <position position="131"/>
    </location>
    <ligand>
        <name>D-threo-isocitrate</name>
        <dbReference type="ChEBI" id="CHEBI:15562"/>
    </ligand>
</feature>
<dbReference type="GO" id="GO:0006099">
    <property type="term" value="P:tricarboxylic acid cycle"/>
    <property type="evidence" value="ECO:0007669"/>
    <property type="project" value="UniProtKB-UniRule"/>
</dbReference>
<feature type="modified residue" description="N6-succinyllysine" evidence="20">
    <location>
        <position position="244"/>
    </location>
</feature>
<feature type="domain" description="Isopropylmalate dehydrogenase-like" evidence="22">
    <location>
        <begin position="30"/>
        <end position="414"/>
    </location>
</feature>
<evidence type="ECO:0000256" key="16">
    <source>
        <dbReference type="PIRSR" id="PIRSR604439-1"/>
    </source>
</evidence>
<evidence type="ECO:0000256" key="5">
    <source>
        <dbReference type="ARBA" id="ARBA00019562"/>
    </source>
</evidence>
<comment type="function">
    <text evidence="15">Catalyzes the oxidative decarboxylation of isocitrate to 2-oxoglutarate and carbon dioxide with the concomitant reduction of NADP(+).</text>
</comment>
<feature type="binding site" evidence="16">
    <location>
        <position position="115"/>
    </location>
    <ligand>
        <name>D-threo-isocitrate</name>
        <dbReference type="ChEBI" id="CHEBI:15562"/>
    </ligand>
</feature>
<dbReference type="Pfam" id="PF00180">
    <property type="entry name" value="Iso_dh"/>
    <property type="match status" value="1"/>
</dbReference>
<evidence type="ECO:0000256" key="12">
    <source>
        <dbReference type="ARBA" id="ARBA00023002"/>
    </source>
</evidence>
<keyword evidence="13 18" id="KW-0464">Manganese</keyword>
<feature type="binding site" evidence="16">
    <location>
        <position position="117"/>
    </location>
    <ligand>
        <name>D-threo-isocitrate</name>
        <dbReference type="ChEBI" id="CHEBI:15562"/>
    </ligand>
</feature>
<protein>
    <recommendedName>
        <fullName evidence="5 21">Isocitrate dehydrogenase [NADP]</fullName>
        <ecNumber evidence="4 21">1.1.1.42</ecNumber>
    </recommendedName>
</protein>
<evidence type="ECO:0000256" key="19">
    <source>
        <dbReference type="PIRSR" id="PIRSR604439-4"/>
    </source>
</evidence>
<feature type="binding site" evidence="17">
    <location>
        <position position="393"/>
    </location>
    <ligand>
        <name>NADP(+)</name>
        <dbReference type="ChEBI" id="CHEBI:58349"/>
    </ligand>
</feature>
<feature type="binding site" evidence="18">
    <location>
        <position position="309"/>
    </location>
    <ligand>
        <name>Mg(2+)</name>
        <dbReference type="ChEBI" id="CHEBI:18420"/>
    </ligand>
</feature>
<dbReference type="Gene3D" id="3.40.718.10">
    <property type="entry name" value="Isopropylmalate Dehydrogenase"/>
    <property type="match status" value="1"/>
</dbReference>
<comment type="subunit">
    <text evidence="3">Homodimer.</text>
</comment>
<feature type="binding site" evidence="16">
    <location>
        <position position="155"/>
    </location>
    <ligand>
        <name>D-threo-isocitrate</name>
        <dbReference type="ChEBI" id="CHEBI:15562"/>
    </ligand>
</feature>
<keyword evidence="6 21" id="KW-0329">Glyoxylate bypass</keyword>
<dbReference type="Proteomes" id="UP000305198">
    <property type="component" value="Unassembled WGS sequence"/>
</dbReference>
<feature type="binding site" evidence="17">
    <location>
        <position position="106"/>
    </location>
    <ligand>
        <name>NADP(+)</name>
        <dbReference type="ChEBI" id="CHEBI:58349"/>
    </ligand>
</feature>
<evidence type="ECO:0000256" key="13">
    <source>
        <dbReference type="ARBA" id="ARBA00023211"/>
    </source>
</evidence>
<dbReference type="SMART" id="SM01329">
    <property type="entry name" value="Iso_dh"/>
    <property type="match status" value="1"/>
</dbReference>
<feature type="modified residue" description="N6-acetyllysine" evidence="20">
    <location>
        <position position="144"/>
    </location>
</feature>
<dbReference type="FunFam" id="3.40.718.10:FF:000005">
    <property type="entry name" value="Isocitrate dehydrogenase [NADP]"/>
    <property type="match status" value="1"/>
</dbReference>
<dbReference type="EC" id="1.1.1.42" evidence="4 21"/>
<comment type="similarity">
    <text evidence="2">Belongs to the isocitrate and isopropylmalate dehydrogenases family.</text>
</comment>
<feature type="site" description="Critical for catalysis" evidence="19">
    <location>
        <position position="162"/>
    </location>
</feature>
<dbReference type="GO" id="GO:0000287">
    <property type="term" value="F:magnesium ion binding"/>
    <property type="evidence" value="ECO:0007669"/>
    <property type="project" value="InterPro"/>
</dbReference>
<evidence type="ECO:0000256" key="18">
    <source>
        <dbReference type="PIRSR" id="PIRSR604439-3"/>
    </source>
</evidence>
<proteinExistence type="inferred from homology"/>
<dbReference type="GO" id="GO:0051287">
    <property type="term" value="F:NAD binding"/>
    <property type="evidence" value="ECO:0007669"/>
    <property type="project" value="InterPro"/>
</dbReference>
<evidence type="ECO:0000256" key="9">
    <source>
        <dbReference type="ARBA" id="ARBA00022723"/>
    </source>
</evidence>
<evidence type="ECO:0000313" key="24">
    <source>
        <dbReference type="Proteomes" id="UP000305198"/>
    </source>
</evidence>
<dbReference type="EMBL" id="SWAV01000003">
    <property type="protein sequence ID" value="TKA91401.1"/>
    <property type="molecule type" value="Genomic_DNA"/>
</dbReference>
<dbReference type="SUPFAM" id="SSF53659">
    <property type="entry name" value="Isocitrate/Isopropylmalate dehydrogenase-like"/>
    <property type="match status" value="1"/>
</dbReference>
<dbReference type="GO" id="GO:0006097">
    <property type="term" value="P:glyoxylate cycle"/>
    <property type="evidence" value="ECO:0007669"/>
    <property type="project" value="UniProtKB-KW"/>
</dbReference>
<evidence type="ECO:0000256" key="7">
    <source>
        <dbReference type="ARBA" id="ARBA00022532"/>
    </source>
</evidence>
<dbReference type="InterPro" id="IPR024084">
    <property type="entry name" value="IsoPropMal-DH-like_dom"/>
</dbReference>